<name>A0A803LMI2_CHEQI</name>
<reference evidence="1" key="2">
    <citation type="submission" date="2021-03" db="UniProtKB">
        <authorList>
            <consortium name="EnsemblPlants"/>
        </authorList>
    </citation>
    <scope>IDENTIFICATION</scope>
</reference>
<reference evidence="1" key="1">
    <citation type="journal article" date="2017" name="Nature">
        <title>The genome of Chenopodium quinoa.</title>
        <authorList>
            <person name="Jarvis D.E."/>
            <person name="Ho Y.S."/>
            <person name="Lightfoot D.J."/>
            <person name="Schmoeckel S.M."/>
            <person name="Li B."/>
            <person name="Borm T.J.A."/>
            <person name="Ohyanagi H."/>
            <person name="Mineta K."/>
            <person name="Michell C.T."/>
            <person name="Saber N."/>
            <person name="Kharbatia N.M."/>
            <person name="Rupper R.R."/>
            <person name="Sharp A.R."/>
            <person name="Dally N."/>
            <person name="Boughton B.A."/>
            <person name="Woo Y.H."/>
            <person name="Gao G."/>
            <person name="Schijlen E.G.W.M."/>
            <person name="Guo X."/>
            <person name="Momin A.A."/>
            <person name="Negrao S."/>
            <person name="Al-Babili S."/>
            <person name="Gehring C."/>
            <person name="Roessner U."/>
            <person name="Jung C."/>
            <person name="Murphy K."/>
            <person name="Arold S.T."/>
            <person name="Gojobori T."/>
            <person name="van der Linden C.G."/>
            <person name="van Loo E.N."/>
            <person name="Jellen E.N."/>
            <person name="Maughan P.J."/>
            <person name="Tester M."/>
        </authorList>
    </citation>
    <scope>NUCLEOTIDE SEQUENCE [LARGE SCALE GENOMIC DNA]</scope>
    <source>
        <strain evidence="1">cv. PI 614886</strain>
    </source>
</reference>
<evidence type="ECO:0000313" key="2">
    <source>
        <dbReference type="Proteomes" id="UP000596660"/>
    </source>
</evidence>
<evidence type="ECO:0000313" key="1">
    <source>
        <dbReference type="EnsemblPlants" id="AUR62015493-RA:cds"/>
    </source>
</evidence>
<proteinExistence type="predicted"/>
<sequence length="518" mass="57907">MTKDASVRTCTSCSLTLLLQEHTVPGIYPQDYLNQLIFGTKIESILPGRCLTVTSAANSTKIFIGGAEITHPNLFISDHVIIHGLQGFISHLSPYSCSMDRMTSLSLRHLSPSVALTRMMLVDAGIRLRLSGYSFLALAMRVKYAELVTLQNMTIFAVDDSSIFQGGHSYVHGVRFHIIPNQMLKFADLESLPPSTVLPTLESGETLTITTPGGGGTSSPMRINYVKIKYPDLIYNYKLVVHGIGSPFPHLRQSIPVSTGRSGFYPITAGEYGSDVTESSFGIEADDARCTESALVDFDAEIITEQADDHEFDSSSAVGQHVYSEADTSELLDAEVKDADEAYNLYNNYAYRFGFSIRKGKTRPRNDGTTGCKAHVPFAVDKSGVHRCKRHVMDHNHKLVDVDKRHWLRSQRNVSKDQLDMFTSWKDNGMGVSDAYRFVRKESGGFQSFGCVVKDVYNAVGKEKIKKIEGCDTKQLLKMFAERQAKETDFYYDLELDEKGHIISFFWRDGIMKHFQIC</sequence>
<keyword evidence="2" id="KW-1185">Reference proteome</keyword>
<evidence type="ECO:0008006" key="3">
    <source>
        <dbReference type="Google" id="ProtNLM"/>
    </source>
</evidence>
<dbReference type="InterPro" id="IPR036378">
    <property type="entry name" value="FAS1_dom_sf"/>
</dbReference>
<dbReference type="PANTHER" id="PTHR33985">
    <property type="entry name" value="OS02G0491300 PROTEIN-RELATED"/>
    <property type="match status" value="1"/>
</dbReference>
<dbReference type="Gramene" id="AUR62015493-RA">
    <property type="protein sequence ID" value="AUR62015493-RA:cds"/>
    <property type="gene ID" value="AUR62015493"/>
</dbReference>
<organism evidence="1 2">
    <name type="scientific">Chenopodium quinoa</name>
    <name type="common">Quinoa</name>
    <dbReference type="NCBI Taxonomy" id="63459"/>
    <lineage>
        <taxon>Eukaryota</taxon>
        <taxon>Viridiplantae</taxon>
        <taxon>Streptophyta</taxon>
        <taxon>Embryophyta</taxon>
        <taxon>Tracheophyta</taxon>
        <taxon>Spermatophyta</taxon>
        <taxon>Magnoliopsida</taxon>
        <taxon>eudicotyledons</taxon>
        <taxon>Gunneridae</taxon>
        <taxon>Pentapetalae</taxon>
        <taxon>Caryophyllales</taxon>
        <taxon>Chenopodiaceae</taxon>
        <taxon>Chenopodioideae</taxon>
        <taxon>Atripliceae</taxon>
        <taxon>Chenopodium</taxon>
    </lineage>
</organism>
<dbReference type="AlphaFoldDB" id="A0A803LMI2"/>
<accession>A0A803LMI2</accession>
<dbReference type="SUPFAM" id="SSF82153">
    <property type="entry name" value="FAS1 domain"/>
    <property type="match status" value="1"/>
</dbReference>
<protein>
    <recommendedName>
        <fullName evidence="3">Protein FAR1-RELATED SEQUENCE</fullName>
    </recommendedName>
</protein>
<dbReference type="Proteomes" id="UP000596660">
    <property type="component" value="Unplaced"/>
</dbReference>
<dbReference type="InterPro" id="IPR052806">
    <property type="entry name" value="Fasciclin-like_AGP"/>
</dbReference>
<dbReference type="PANTHER" id="PTHR33985:SF2">
    <property type="entry name" value="EXPRESSED PROTEIN"/>
    <property type="match status" value="1"/>
</dbReference>
<dbReference type="EnsemblPlants" id="AUR62015493-RA">
    <property type="protein sequence ID" value="AUR62015493-RA:cds"/>
    <property type="gene ID" value="AUR62015493"/>
</dbReference>